<dbReference type="Proteomes" id="UP000501534">
    <property type="component" value="Chromosome"/>
</dbReference>
<name>A0A6M4GXJ0_9PROT</name>
<feature type="region of interest" description="Disordered" evidence="1">
    <location>
        <begin position="369"/>
        <end position="391"/>
    </location>
</feature>
<accession>A0A6M4GXJ0</accession>
<dbReference type="InterPro" id="IPR013783">
    <property type="entry name" value="Ig-like_fold"/>
</dbReference>
<dbReference type="Pfam" id="PF08811">
    <property type="entry name" value="DUF1800"/>
    <property type="match status" value="1"/>
</dbReference>
<gene>
    <name evidence="3" type="ORF">DSM104443_02174</name>
</gene>
<evidence type="ECO:0000313" key="4">
    <source>
        <dbReference type="Proteomes" id="UP000501534"/>
    </source>
</evidence>
<evidence type="ECO:0000256" key="2">
    <source>
        <dbReference type="SAM" id="SignalP"/>
    </source>
</evidence>
<dbReference type="PANTHER" id="PTHR43737">
    <property type="entry name" value="BLL7424 PROTEIN"/>
    <property type="match status" value="1"/>
</dbReference>
<dbReference type="EMBL" id="CP053069">
    <property type="protein sequence ID" value="QJR11103.1"/>
    <property type="molecule type" value="Genomic_DNA"/>
</dbReference>
<dbReference type="Gene3D" id="2.60.40.10">
    <property type="entry name" value="Immunoglobulins"/>
    <property type="match status" value="2"/>
</dbReference>
<feature type="compositionally biased region" description="Gly residues" evidence="1">
    <location>
        <begin position="372"/>
        <end position="387"/>
    </location>
</feature>
<feature type="chain" id="PRO_5027074887" description="DUF1800 domain-containing protein" evidence="2">
    <location>
        <begin position="37"/>
        <end position="1003"/>
    </location>
</feature>
<dbReference type="PANTHER" id="PTHR43737:SF1">
    <property type="entry name" value="DUF1501 DOMAIN-CONTAINING PROTEIN"/>
    <property type="match status" value="1"/>
</dbReference>
<evidence type="ECO:0000256" key="1">
    <source>
        <dbReference type="SAM" id="MobiDB-lite"/>
    </source>
</evidence>
<sequence>MNAQQQSPRRRLAGFDKLIALFALLVALFTSPLASAANYTDIWWNSAESGWGVTLTHHNDKLFGVWYIYDSAGKPYWVVMSDGVFSNEGRTFTGSIHTTRGPSYREAIFRSQNVSTRQVGTAKIDFDADEENATATYTIDGMTSTKRITRQAYGIAPTNFGVDHSDMWWDDKESGWGLSVSHHGDNIFAVWYTYGEDGKPLWVVMPGGVLNGNTFTGTMYTTTGSPYMAGFDAKQTQVTPVGTAKITFNGTQGLFESDFKGFQQFKQIKRLAFGKESSNKKPTIQLAATAGASPLVAPATVTLKATAADSDGTVSKVSFFQGCNMIGADSAAPYEFTVSNLPAGKYYFSARVSDDKGGTALASTQMIEVKSGTGGGTPGGGGGGGSGTNKAPTVSITAPVANAQFAQGASITIVATAADSDGTVAKVEFLAGATKVGEALASPWQVTWSAVPAGAYSLTAVATDDKGATKTSSAISVTVIPPAIVVDAATKDAARFLTQATFGIKSIAEIDALKSQGYEGWLNQQFALGWSSHVGYVDLRVAVNEKPDEERAYEAIWQQWLLDNGQLRARMAFALSEIFVISNIAPDLDTYAMASYMDMLNKNAFGNYRQLLEDVTLHPAMGYYLNMIGSKKADPAKGTHPNENFAREVMQLFSIGLYKLNADGTRVIEGGLPVNTYDQTVIGGMAAAFTGWNFAGNDTSNAAIFNPAKENWRDPMVAWEMWHDTNAKTIFNGIVIPAGGNARGDMKAVLDALANHPNVGPFVGRELIQRFVTSNPSPAYIGRVAAAFNNNGSGVRGDLRATLRAVLMDPEARDVNKAATDPTFGKQREPVIRFANFLRGLNATSPSGRNKIWYLDSADEGLNQSPLLSPSVFNFFSPNYRQPGPLSAANLVAPEFQITTETSMVGGLNFFSKLVKNGSYGSGDTKLTMNLAELNALANTPGALADRLSLLFMNGMMSEGLRSTIVSTLGAMPAMKTNDTTVTDRVRAALILVSLSPDFVIQK</sequence>
<protein>
    <recommendedName>
        <fullName evidence="5">DUF1800 domain-containing protein</fullName>
    </recommendedName>
</protein>
<keyword evidence="2" id="KW-0732">Signal</keyword>
<dbReference type="AlphaFoldDB" id="A0A6M4GXJ0"/>
<dbReference type="Pfam" id="PF17957">
    <property type="entry name" value="Big_7"/>
    <property type="match status" value="2"/>
</dbReference>
<reference evidence="3 4" key="1">
    <citation type="submission" date="2020-04" db="EMBL/GenBank/DDBJ databases">
        <title>Usitatibacter rugosus gen. nov., sp. nov. and Usitatibacter palustris sp. nov., novel members of Usitatibacteraceae fam. nov. within the order Nitrosomonadales isolated from soil.</title>
        <authorList>
            <person name="Huber K.J."/>
            <person name="Neumann-Schaal M."/>
            <person name="Geppert A."/>
            <person name="Luckner M."/>
            <person name="Wanner G."/>
            <person name="Overmann J."/>
        </authorList>
    </citation>
    <scope>NUCLEOTIDE SEQUENCE [LARGE SCALE GENOMIC DNA]</scope>
    <source>
        <strain evidence="3 4">0125_3</strain>
    </source>
</reference>
<keyword evidence="4" id="KW-1185">Reference proteome</keyword>
<dbReference type="InterPro" id="IPR014917">
    <property type="entry name" value="DUF1800"/>
</dbReference>
<feature type="signal peptide" evidence="2">
    <location>
        <begin position="1"/>
        <end position="36"/>
    </location>
</feature>
<proteinExistence type="predicted"/>
<dbReference type="RefSeq" id="WP_171092155.1">
    <property type="nucleotide sequence ID" value="NZ_CP053069.1"/>
</dbReference>
<evidence type="ECO:0008006" key="5">
    <source>
        <dbReference type="Google" id="ProtNLM"/>
    </source>
</evidence>
<dbReference type="KEGG" id="uru:DSM104443_02174"/>
<evidence type="ECO:0000313" key="3">
    <source>
        <dbReference type="EMBL" id="QJR11103.1"/>
    </source>
</evidence>
<organism evidence="3 4">
    <name type="scientific">Usitatibacter rugosus</name>
    <dbReference type="NCBI Taxonomy" id="2732067"/>
    <lineage>
        <taxon>Bacteria</taxon>
        <taxon>Pseudomonadati</taxon>
        <taxon>Pseudomonadota</taxon>
        <taxon>Betaproteobacteria</taxon>
        <taxon>Nitrosomonadales</taxon>
        <taxon>Usitatibacteraceae</taxon>
        <taxon>Usitatibacter</taxon>
    </lineage>
</organism>